<dbReference type="AlphaFoldDB" id="A0A193QMJ2"/>
<dbReference type="RefSeq" id="WP_041867153.1">
    <property type="nucleotide sequence ID" value="NC_007712.1"/>
</dbReference>
<protein>
    <submittedName>
        <fullName evidence="1">Uncharacterized protein</fullName>
    </submittedName>
</protein>
<gene>
    <name evidence="1" type="ORF">SGGMMB4_04494</name>
</gene>
<organism evidence="1 2">
    <name type="scientific">Sodalis glossinidius (strain morsitans)</name>
    <dbReference type="NCBI Taxonomy" id="343509"/>
    <lineage>
        <taxon>Bacteria</taxon>
        <taxon>Pseudomonadati</taxon>
        <taxon>Pseudomonadota</taxon>
        <taxon>Gammaproteobacteria</taxon>
        <taxon>Enterobacterales</taxon>
        <taxon>Bruguierivoracaceae</taxon>
        <taxon>Sodalis</taxon>
    </lineage>
</organism>
<dbReference type="Proteomes" id="UP000245838">
    <property type="component" value="Chromosome sggmmb4_Chromosome"/>
</dbReference>
<dbReference type="OrthoDB" id="6503743at2"/>
<evidence type="ECO:0000313" key="1">
    <source>
        <dbReference type="EMBL" id="CRL46145.1"/>
    </source>
</evidence>
<name>A0A193QMJ2_SODGM</name>
<proteinExistence type="predicted"/>
<evidence type="ECO:0000313" key="2">
    <source>
        <dbReference type="Proteomes" id="UP000245838"/>
    </source>
</evidence>
<sequence>MDAAAQGQRFLQHFYQAIVSATLAMLPDVSGVILSLQTPEFHPQQWHASLDALYSQLLRQNKKLVLRDYTDYDWSRRQLQSTLAQMPADVRAQNLD</sequence>
<accession>A0A193QMJ2</accession>
<dbReference type="BioCyc" id="SGLO343509:SGP1_RS17360-MONOMER"/>
<dbReference type="EMBL" id="LN854557">
    <property type="protein sequence ID" value="CRL46145.1"/>
    <property type="molecule type" value="Genomic_DNA"/>
</dbReference>
<reference evidence="1 2" key="1">
    <citation type="submission" date="2015-05" db="EMBL/GenBank/DDBJ databases">
        <authorList>
            <person name="Goodhead I."/>
        </authorList>
    </citation>
    <scope>NUCLEOTIDE SEQUENCE [LARGE SCALE GENOMIC DNA]</scope>
    <source>
        <strain evidence="2">morsitans</strain>
    </source>
</reference>